<organism evidence="1">
    <name type="scientific">Anguilla anguilla</name>
    <name type="common">European freshwater eel</name>
    <name type="synonym">Muraena anguilla</name>
    <dbReference type="NCBI Taxonomy" id="7936"/>
    <lineage>
        <taxon>Eukaryota</taxon>
        <taxon>Metazoa</taxon>
        <taxon>Chordata</taxon>
        <taxon>Craniata</taxon>
        <taxon>Vertebrata</taxon>
        <taxon>Euteleostomi</taxon>
        <taxon>Actinopterygii</taxon>
        <taxon>Neopterygii</taxon>
        <taxon>Teleostei</taxon>
        <taxon>Anguilliformes</taxon>
        <taxon>Anguillidae</taxon>
        <taxon>Anguilla</taxon>
    </lineage>
</organism>
<dbReference type="EMBL" id="GBXM01053802">
    <property type="protein sequence ID" value="JAH54775.1"/>
    <property type="molecule type" value="Transcribed_RNA"/>
</dbReference>
<name>A0A0E9TPJ8_ANGAN</name>
<proteinExistence type="predicted"/>
<evidence type="ECO:0000313" key="1">
    <source>
        <dbReference type="EMBL" id="JAH54775.1"/>
    </source>
</evidence>
<accession>A0A0E9TPJ8</accession>
<reference evidence="1" key="1">
    <citation type="submission" date="2014-11" db="EMBL/GenBank/DDBJ databases">
        <authorList>
            <person name="Amaro Gonzalez C."/>
        </authorList>
    </citation>
    <scope>NUCLEOTIDE SEQUENCE</scope>
</reference>
<reference evidence="1" key="2">
    <citation type="journal article" date="2015" name="Fish Shellfish Immunol.">
        <title>Early steps in the European eel (Anguilla anguilla)-Vibrio vulnificus interaction in the gills: Role of the RtxA13 toxin.</title>
        <authorList>
            <person name="Callol A."/>
            <person name="Pajuelo D."/>
            <person name="Ebbesson L."/>
            <person name="Teles M."/>
            <person name="MacKenzie S."/>
            <person name="Amaro C."/>
        </authorList>
    </citation>
    <scope>NUCLEOTIDE SEQUENCE</scope>
</reference>
<protein>
    <submittedName>
        <fullName evidence="1">Uncharacterized protein</fullName>
    </submittedName>
</protein>
<dbReference type="AlphaFoldDB" id="A0A0E9TPJ8"/>
<sequence>MATCQGQETVEQRLIAHSSLLTASGEFGQVWPG</sequence>